<protein>
    <recommendedName>
        <fullName evidence="7">Zn(2)-C6 fungal-type domain-containing protein</fullName>
    </recommendedName>
</protein>
<name>A0A5N6U5P5_ASPAV</name>
<dbReference type="PROSITE" id="PS50048">
    <property type="entry name" value="ZN2_CY6_FUNGAL_2"/>
    <property type="match status" value="1"/>
</dbReference>
<dbReference type="GO" id="GO:0003677">
    <property type="term" value="F:DNA binding"/>
    <property type="evidence" value="ECO:0007669"/>
    <property type="project" value="UniProtKB-KW"/>
</dbReference>
<evidence type="ECO:0000256" key="5">
    <source>
        <dbReference type="ARBA" id="ARBA00023242"/>
    </source>
</evidence>
<dbReference type="SUPFAM" id="SSF57701">
    <property type="entry name" value="Zn2/Cys6 DNA-binding domain"/>
    <property type="match status" value="1"/>
</dbReference>
<feature type="region of interest" description="Disordered" evidence="6">
    <location>
        <begin position="90"/>
        <end position="123"/>
    </location>
</feature>
<organism evidence="8 9">
    <name type="scientific">Aspergillus avenaceus</name>
    <dbReference type="NCBI Taxonomy" id="36643"/>
    <lineage>
        <taxon>Eukaryota</taxon>
        <taxon>Fungi</taxon>
        <taxon>Dikarya</taxon>
        <taxon>Ascomycota</taxon>
        <taxon>Pezizomycotina</taxon>
        <taxon>Eurotiomycetes</taxon>
        <taxon>Eurotiomycetidae</taxon>
        <taxon>Eurotiales</taxon>
        <taxon>Aspergillaceae</taxon>
        <taxon>Aspergillus</taxon>
        <taxon>Aspergillus subgen. Circumdati</taxon>
    </lineage>
</organism>
<dbReference type="Pfam" id="PF00172">
    <property type="entry name" value="Zn_clus"/>
    <property type="match status" value="1"/>
</dbReference>
<proteinExistence type="predicted"/>
<keyword evidence="1" id="KW-0862">Zinc</keyword>
<dbReference type="PANTHER" id="PTHR31069:SF31">
    <property type="entry name" value="MONODICTYPHENONE CLUSTER TRANSCRIPTION FACTOR-RELATED"/>
    <property type="match status" value="1"/>
</dbReference>
<dbReference type="GO" id="GO:0009893">
    <property type="term" value="P:positive regulation of metabolic process"/>
    <property type="evidence" value="ECO:0007669"/>
    <property type="project" value="UniProtKB-ARBA"/>
</dbReference>
<feature type="compositionally biased region" description="Basic and acidic residues" evidence="6">
    <location>
        <begin position="106"/>
        <end position="116"/>
    </location>
</feature>
<dbReference type="PANTHER" id="PTHR31069">
    <property type="entry name" value="OLEATE-ACTIVATED TRANSCRIPTION FACTOR 1-RELATED"/>
    <property type="match status" value="1"/>
</dbReference>
<dbReference type="PROSITE" id="PS00463">
    <property type="entry name" value="ZN2_CY6_FUNGAL_1"/>
    <property type="match status" value="1"/>
</dbReference>
<dbReference type="Gene3D" id="4.10.240.10">
    <property type="entry name" value="Zn(2)-C6 fungal-type DNA-binding domain"/>
    <property type="match status" value="1"/>
</dbReference>
<evidence type="ECO:0000256" key="2">
    <source>
        <dbReference type="ARBA" id="ARBA00023015"/>
    </source>
</evidence>
<evidence type="ECO:0000256" key="3">
    <source>
        <dbReference type="ARBA" id="ARBA00023125"/>
    </source>
</evidence>
<dbReference type="InterPro" id="IPR036864">
    <property type="entry name" value="Zn2-C6_fun-type_DNA-bd_sf"/>
</dbReference>
<keyword evidence="3" id="KW-0238">DNA-binding</keyword>
<keyword evidence="4" id="KW-0804">Transcription</keyword>
<evidence type="ECO:0000313" key="9">
    <source>
        <dbReference type="Proteomes" id="UP000325780"/>
    </source>
</evidence>
<dbReference type="AlphaFoldDB" id="A0A5N6U5P5"/>
<dbReference type="Proteomes" id="UP000325780">
    <property type="component" value="Unassembled WGS sequence"/>
</dbReference>
<dbReference type="SMART" id="SM00066">
    <property type="entry name" value="GAL4"/>
    <property type="match status" value="1"/>
</dbReference>
<evidence type="ECO:0000256" key="1">
    <source>
        <dbReference type="ARBA" id="ARBA00022833"/>
    </source>
</evidence>
<sequence>MIIQQTRLYPTSSIHQSTVKTMIKLPESPSKYSANWKANPSRRSSPRLCSACDACRQSRVKCTGGTPCRRCGNNGSTCHYSISLRQGRLKANRNQKSCSQRPSPVDTRDRRTKGESDTNTTCDSQNLSNGLSCDRVIPSVTFMPDFDPNLLEAQGQLDFNHPLRTLTDSLAPNLFLSSDSLEAGVGSSSSRDEGWSLPTEPNNFNLPLGQFDFGGPPRTARCSCHKIQLLCIGKLSETQDGIDLMTLESILEVSRQSCDQIRQELFCRLCTKDSTRFVLTTISLQHLTSIFGKVAKHGSWYVCNGDPVSFTAFEEENRTHKSLLVVSSLWHLDAVVDLLASSVHDLQYAEFMQPKLGEMMTETGQSNVKWVLETVFRIKAQLRMIIRSVEAIDWGRHTSGAQYPQGAFC</sequence>
<keyword evidence="9" id="KW-1185">Reference proteome</keyword>
<dbReference type="EMBL" id="ML742034">
    <property type="protein sequence ID" value="KAE8153892.1"/>
    <property type="molecule type" value="Genomic_DNA"/>
</dbReference>
<keyword evidence="5" id="KW-0539">Nucleus</keyword>
<keyword evidence="2" id="KW-0805">Transcription regulation</keyword>
<dbReference type="CDD" id="cd00067">
    <property type="entry name" value="GAL4"/>
    <property type="match status" value="1"/>
</dbReference>
<accession>A0A5N6U5P5</accession>
<evidence type="ECO:0000256" key="6">
    <source>
        <dbReference type="SAM" id="MobiDB-lite"/>
    </source>
</evidence>
<dbReference type="InterPro" id="IPR001138">
    <property type="entry name" value="Zn2Cys6_DnaBD"/>
</dbReference>
<dbReference type="OrthoDB" id="4330117at2759"/>
<dbReference type="GO" id="GO:0008270">
    <property type="term" value="F:zinc ion binding"/>
    <property type="evidence" value="ECO:0007669"/>
    <property type="project" value="InterPro"/>
</dbReference>
<reference evidence="8 9" key="1">
    <citation type="submission" date="2019-04" db="EMBL/GenBank/DDBJ databases">
        <title>Friends and foes A comparative genomics study of 23 Aspergillus species from section Flavi.</title>
        <authorList>
            <consortium name="DOE Joint Genome Institute"/>
            <person name="Kjaerbolling I."/>
            <person name="Vesth T."/>
            <person name="Frisvad J.C."/>
            <person name="Nybo J.L."/>
            <person name="Theobald S."/>
            <person name="Kildgaard S."/>
            <person name="Isbrandt T."/>
            <person name="Kuo A."/>
            <person name="Sato A."/>
            <person name="Lyhne E.K."/>
            <person name="Kogle M.E."/>
            <person name="Wiebenga A."/>
            <person name="Kun R.S."/>
            <person name="Lubbers R.J."/>
            <person name="Makela M.R."/>
            <person name="Barry K."/>
            <person name="Chovatia M."/>
            <person name="Clum A."/>
            <person name="Daum C."/>
            <person name="Haridas S."/>
            <person name="He G."/>
            <person name="LaButti K."/>
            <person name="Lipzen A."/>
            <person name="Mondo S."/>
            <person name="Riley R."/>
            <person name="Salamov A."/>
            <person name="Simmons B.A."/>
            <person name="Magnuson J.K."/>
            <person name="Henrissat B."/>
            <person name="Mortensen U.H."/>
            <person name="Larsen T.O."/>
            <person name="Devries R.P."/>
            <person name="Grigoriev I.V."/>
            <person name="Machida M."/>
            <person name="Baker S.E."/>
            <person name="Andersen M.R."/>
        </authorList>
    </citation>
    <scope>NUCLEOTIDE SEQUENCE [LARGE SCALE GENOMIC DNA]</scope>
    <source>
        <strain evidence="8 9">IBT 18842</strain>
    </source>
</reference>
<dbReference type="InterPro" id="IPR050675">
    <property type="entry name" value="OAF3"/>
</dbReference>
<evidence type="ECO:0000313" key="8">
    <source>
        <dbReference type="EMBL" id="KAE8153892.1"/>
    </source>
</evidence>
<evidence type="ECO:0000256" key="4">
    <source>
        <dbReference type="ARBA" id="ARBA00023163"/>
    </source>
</evidence>
<dbReference type="GO" id="GO:0000981">
    <property type="term" value="F:DNA-binding transcription factor activity, RNA polymerase II-specific"/>
    <property type="evidence" value="ECO:0007669"/>
    <property type="project" value="InterPro"/>
</dbReference>
<gene>
    <name evidence="8" type="ORF">BDV25DRAFT_148621</name>
</gene>
<feature type="domain" description="Zn(2)-C6 fungal-type" evidence="7">
    <location>
        <begin position="51"/>
        <end position="80"/>
    </location>
</feature>
<evidence type="ECO:0000259" key="7">
    <source>
        <dbReference type="PROSITE" id="PS50048"/>
    </source>
</evidence>